<dbReference type="Gene3D" id="1.10.760.10">
    <property type="entry name" value="Cytochrome c-like domain"/>
    <property type="match status" value="1"/>
</dbReference>
<dbReference type="PRINTS" id="PR00607">
    <property type="entry name" value="CYTCHROMECIE"/>
</dbReference>
<dbReference type="PANTHER" id="PTHR40942:SF4">
    <property type="entry name" value="CYTOCHROME C5"/>
    <property type="match status" value="1"/>
</dbReference>
<feature type="domain" description="Cytochrome c" evidence="6">
    <location>
        <begin position="22"/>
        <end position="106"/>
    </location>
</feature>
<evidence type="ECO:0000256" key="5">
    <source>
        <dbReference type="ARBA" id="ARBA00023004"/>
    </source>
</evidence>
<dbReference type="PROSITE" id="PS51007">
    <property type="entry name" value="CYTC"/>
    <property type="match status" value="1"/>
</dbReference>
<evidence type="ECO:0000256" key="1">
    <source>
        <dbReference type="ARBA" id="ARBA00022448"/>
    </source>
</evidence>
<evidence type="ECO:0000259" key="6">
    <source>
        <dbReference type="PROSITE" id="PS51007"/>
    </source>
</evidence>
<dbReference type="GO" id="GO:0009055">
    <property type="term" value="F:electron transfer activity"/>
    <property type="evidence" value="ECO:0007669"/>
    <property type="project" value="InterPro"/>
</dbReference>
<proteinExistence type="predicted"/>
<keyword evidence="1" id="KW-0813">Transport</keyword>
<keyword evidence="2" id="KW-0349">Heme</keyword>
<accession>A0A381WTK7</accession>
<dbReference type="GO" id="GO:0020037">
    <property type="term" value="F:heme binding"/>
    <property type="evidence" value="ECO:0007669"/>
    <property type="project" value="InterPro"/>
</dbReference>
<evidence type="ECO:0000256" key="3">
    <source>
        <dbReference type="ARBA" id="ARBA00022723"/>
    </source>
</evidence>
<dbReference type="GO" id="GO:0005506">
    <property type="term" value="F:iron ion binding"/>
    <property type="evidence" value="ECO:0007669"/>
    <property type="project" value="InterPro"/>
</dbReference>
<dbReference type="InterPro" id="IPR002323">
    <property type="entry name" value="Cyt_CIE"/>
</dbReference>
<keyword evidence="3" id="KW-0479">Metal-binding</keyword>
<evidence type="ECO:0000256" key="2">
    <source>
        <dbReference type="ARBA" id="ARBA00022617"/>
    </source>
</evidence>
<sequence>VTNLRSFIVSAAVVSGAALTPVVSADGEAVYNSGCMACHMTGVAGAPKVGDVEAWAPRIELGIEALYERAIQGFQGSTGMMPAKGGFAHLSDEDVMIAVDYMVSQSQ</sequence>
<organism evidence="7">
    <name type="scientific">marine metagenome</name>
    <dbReference type="NCBI Taxonomy" id="408172"/>
    <lineage>
        <taxon>unclassified sequences</taxon>
        <taxon>metagenomes</taxon>
        <taxon>ecological metagenomes</taxon>
    </lineage>
</organism>
<keyword evidence="5" id="KW-0408">Iron</keyword>
<dbReference type="InterPro" id="IPR009056">
    <property type="entry name" value="Cyt_c-like_dom"/>
</dbReference>
<dbReference type="AlphaFoldDB" id="A0A381WTK7"/>
<feature type="non-terminal residue" evidence="7">
    <location>
        <position position="1"/>
    </location>
</feature>
<evidence type="ECO:0000313" key="7">
    <source>
        <dbReference type="EMBL" id="SVA55824.1"/>
    </source>
</evidence>
<dbReference type="SUPFAM" id="SSF46626">
    <property type="entry name" value="Cytochrome c"/>
    <property type="match status" value="1"/>
</dbReference>
<dbReference type="PANTHER" id="PTHR40942">
    <property type="match status" value="1"/>
</dbReference>
<keyword evidence="4" id="KW-0249">Electron transport</keyword>
<dbReference type="EMBL" id="UINC01012836">
    <property type="protein sequence ID" value="SVA55824.1"/>
    <property type="molecule type" value="Genomic_DNA"/>
</dbReference>
<gene>
    <name evidence="7" type="ORF">METZ01_LOCUS108678</name>
</gene>
<name>A0A381WTK7_9ZZZZ</name>
<dbReference type="Pfam" id="PF13442">
    <property type="entry name" value="Cytochrome_CBB3"/>
    <property type="match status" value="1"/>
</dbReference>
<dbReference type="InterPro" id="IPR036909">
    <property type="entry name" value="Cyt_c-like_dom_sf"/>
</dbReference>
<protein>
    <recommendedName>
        <fullName evidence="6">Cytochrome c domain-containing protein</fullName>
    </recommendedName>
</protein>
<evidence type="ECO:0000256" key="4">
    <source>
        <dbReference type="ARBA" id="ARBA00022982"/>
    </source>
</evidence>
<reference evidence="7" key="1">
    <citation type="submission" date="2018-05" db="EMBL/GenBank/DDBJ databases">
        <authorList>
            <person name="Lanie J.A."/>
            <person name="Ng W.-L."/>
            <person name="Kazmierczak K.M."/>
            <person name="Andrzejewski T.M."/>
            <person name="Davidsen T.M."/>
            <person name="Wayne K.J."/>
            <person name="Tettelin H."/>
            <person name="Glass J.I."/>
            <person name="Rusch D."/>
            <person name="Podicherti R."/>
            <person name="Tsui H.-C.T."/>
            <person name="Winkler M.E."/>
        </authorList>
    </citation>
    <scope>NUCLEOTIDE SEQUENCE</scope>
</reference>